<keyword evidence="1" id="KW-0812">Transmembrane</keyword>
<dbReference type="EMBL" id="CAJOBJ010194668">
    <property type="protein sequence ID" value="CAF4965053.1"/>
    <property type="molecule type" value="Genomic_DNA"/>
</dbReference>
<dbReference type="Proteomes" id="UP000681720">
    <property type="component" value="Unassembled WGS sequence"/>
</dbReference>
<feature type="transmembrane region" description="Helical" evidence="1">
    <location>
        <begin position="185"/>
        <end position="208"/>
    </location>
</feature>
<feature type="transmembrane region" description="Helical" evidence="1">
    <location>
        <begin position="22"/>
        <end position="43"/>
    </location>
</feature>
<evidence type="ECO:0008006" key="4">
    <source>
        <dbReference type="Google" id="ProtNLM"/>
    </source>
</evidence>
<evidence type="ECO:0000313" key="2">
    <source>
        <dbReference type="EMBL" id="CAF4965053.1"/>
    </source>
</evidence>
<keyword evidence="1" id="KW-0472">Membrane</keyword>
<feature type="transmembrane region" description="Helical" evidence="1">
    <location>
        <begin position="127"/>
        <end position="146"/>
    </location>
</feature>
<gene>
    <name evidence="2" type="ORF">GIL414_LOCUS55083</name>
</gene>
<comment type="caution">
    <text evidence="2">The sequence shown here is derived from an EMBL/GenBank/DDBJ whole genome shotgun (WGS) entry which is preliminary data.</text>
</comment>
<feature type="transmembrane region" description="Helical" evidence="1">
    <location>
        <begin position="228"/>
        <end position="252"/>
    </location>
</feature>
<reference evidence="2" key="1">
    <citation type="submission" date="2021-02" db="EMBL/GenBank/DDBJ databases">
        <authorList>
            <person name="Nowell W R."/>
        </authorList>
    </citation>
    <scope>NUCLEOTIDE SEQUENCE</scope>
</reference>
<keyword evidence="1" id="KW-1133">Transmembrane helix</keyword>
<dbReference type="AlphaFoldDB" id="A0A8S3DDA4"/>
<sequence>MNSTTRNIISCSLLAAPYQLNIWFDFFLWITGNIGGIGNMIVFRSRFVHKRAYSIYLFSSAVADFHYFNFELVTRIIQNGFGTSLMNRYIAICKLRQFSTTWSNVVSFSSFSFAILDRILSKQRSNIMFSSLSPAIAMSILVYLLISDVRGVFRRRIAPTNNILSIVPKRNSIVNQINIQITSMLILESFIAIIAYVPYSLELIYSNITKQWDKTGLRLAWEKLFIEFNYLFIFLLIFATSFYVSVLLNVGFRRKVEIVLGMETFYRPTYQITAFRRT</sequence>
<evidence type="ECO:0000313" key="3">
    <source>
        <dbReference type="Proteomes" id="UP000681720"/>
    </source>
</evidence>
<protein>
    <recommendedName>
        <fullName evidence="4">G-protein coupled receptors family 1 profile domain-containing protein</fullName>
    </recommendedName>
</protein>
<accession>A0A8S3DDA4</accession>
<name>A0A8S3DDA4_9BILA</name>
<evidence type="ECO:0000256" key="1">
    <source>
        <dbReference type="SAM" id="Phobius"/>
    </source>
</evidence>
<proteinExistence type="predicted"/>
<organism evidence="2 3">
    <name type="scientific">Rotaria magnacalcarata</name>
    <dbReference type="NCBI Taxonomy" id="392030"/>
    <lineage>
        <taxon>Eukaryota</taxon>
        <taxon>Metazoa</taxon>
        <taxon>Spiralia</taxon>
        <taxon>Gnathifera</taxon>
        <taxon>Rotifera</taxon>
        <taxon>Eurotatoria</taxon>
        <taxon>Bdelloidea</taxon>
        <taxon>Philodinida</taxon>
        <taxon>Philodinidae</taxon>
        <taxon>Rotaria</taxon>
    </lineage>
</organism>